<evidence type="ECO:0008006" key="4">
    <source>
        <dbReference type="Google" id="ProtNLM"/>
    </source>
</evidence>
<name>A0A395LPN8_9SPHN</name>
<dbReference type="AlphaFoldDB" id="A0A395LPN8"/>
<organism evidence="2 3">
    <name type="scientific">Alteriqipengyuania lutimaris</name>
    <dbReference type="NCBI Taxonomy" id="1538146"/>
    <lineage>
        <taxon>Bacteria</taxon>
        <taxon>Pseudomonadati</taxon>
        <taxon>Pseudomonadota</taxon>
        <taxon>Alphaproteobacteria</taxon>
        <taxon>Sphingomonadales</taxon>
        <taxon>Erythrobacteraceae</taxon>
        <taxon>Alteriqipengyuania</taxon>
    </lineage>
</organism>
<comment type="caution">
    <text evidence="2">The sequence shown here is derived from an EMBL/GenBank/DDBJ whole genome shotgun (WGS) entry which is preliminary data.</text>
</comment>
<gene>
    <name evidence="2" type="ORF">DL238_12870</name>
</gene>
<keyword evidence="3" id="KW-1185">Reference proteome</keyword>
<protein>
    <recommendedName>
        <fullName evidence="4">Flagellar FliJ protein</fullName>
    </recommendedName>
</protein>
<feature type="region of interest" description="Disordered" evidence="1">
    <location>
        <begin position="116"/>
        <end position="150"/>
    </location>
</feature>
<dbReference type="Proteomes" id="UP000254101">
    <property type="component" value="Unassembled WGS sequence"/>
</dbReference>
<reference evidence="2 3" key="1">
    <citation type="submission" date="2018-07" db="EMBL/GenBank/DDBJ databases">
        <title>Erythrobacter nanhaiensis sp. nov., a novel member of the genus Erythrobacter isolated from the South China Sea.</title>
        <authorList>
            <person name="Chen X."/>
            <person name="Liu J."/>
        </authorList>
    </citation>
    <scope>NUCLEOTIDE SEQUENCE [LARGE SCALE GENOMIC DNA]</scope>
    <source>
        <strain evidence="2 3">S-5</strain>
    </source>
</reference>
<evidence type="ECO:0000313" key="2">
    <source>
        <dbReference type="EMBL" id="RDS78407.1"/>
    </source>
</evidence>
<proteinExistence type="predicted"/>
<dbReference type="EMBL" id="QRBB01000001">
    <property type="protein sequence ID" value="RDS78407.1"/>
    <property type="molecule type" value="Genomic_DNA"/>
</dbReference>
<evidence type="ECO:0000313" key="3">
    <source>
        <dbReference type="Proteomes" id="UP000254101"/>
    </source>
</evidence>
<evidence type="ECO:0000256" key="1">
    <source>
        <dbReference type="SAM" id="MobiDB-lite"/>
    </source>
</evidence>
<dbReference type="OrthoDB" id="7505350at2"/>
<accession>A0A395LPN8</accession>
<sequence>MKTPFDTVLRTRRRAIDHMRIAIQAEATRLHEIDWQSLALEQELADEYKACADSWAISSEAFLRRKLSEQAHLNAQRVTVSEEVSRLRRKAVAAYGSQHVLENAADAFRAVQRRRQARAEQREADDLGAARMVAPSHTKAEPALPRLAAR</sequence>